<dbReference type="OrthoDB" id="3510at2759"/>
<feature type="region of interest" description="Disordered" evidence="1">
    <location>
        <begin position="1"/>
        <end position="23"/>
    </location>
</feature>
<comment type="caution">
    <text evidence="2">The sequence shown here is derived from an EMBL/GenBank/DDBJ whole genome shotgun (WGS) entry which is preliminary data.</text>
</comment>
<dbReference type="Gene3D" id="2.115.10.20">
    <property type="entry name" value="Glycosyl hydrolase domain, family 43"/>
    <property type="match status" value="2"/>
</dbReference>
<proteinExistence type="predicted"/>
<feature type="compositionally biased region" description="Low complexity" evidence="1">
    <location>
        <begin position="46"/>
        <end position="65"/>
    </location>
</feature>
<dbReference type="InterPro" id="IPR023296">
    <property type="entry name" value="Glyco_hydro_beta-prop_sf"/>
</dbReference>
<organism evidence="2 3">
    <name type="scientific">Triparma columacea</name>
    <dbReference type="NCBI Taxonomy" id="722753"/>
    <lineage>
        <taxon>Eukaryota</taxon>
        <taxon>Sar</taxon>
        <taxon>Stramenopiles</taxon>
        <taxon>Ochrophyta</taxon>
        <taxon>Bolidophyceae</taxon>
        <taxon>Parmales</taxon>
        <taxon>Triparmaceae</taxon>
        <taxon>Triparma</taxon>
    </lineage>
</organism>
<dbReference type="PANTHER" id="PTHR35279:SF1">
    <property type="entry name" value="ARABINANASE_LEVANSUCRASE_INVERTASE"/>
    <property type="match status" value="1"/>
</dbReference>
<sequence length="347" mass="37286">MWFQSDSPLPPGSDPDNTPTSSSINIAYSTNGLHWECGKGAYELLSSTPPTSSTSATPSTVATSPGAVLKPNTDSWWNFDTYSLALGTVLTPTLTPTLRVERGVHIMYYSGSNFESGGSNGKIGIAISQDGESWGRVEGEDPSGASIVPNEIGGWVGQPEVSFVVDESTVGGGRRGEVKGTFWMHYVEGVGKGEYGDRVNAAASSDGFNWVESKRNVMTATPDSPDAGGIGSLQVLKSMTWDPSSSVWRDSPGYTMYYSAVDSAGRKCVCEAFNESPAMTGEWRKRGELELPGENVGGPNVIRMPDGEERMYYHATTEEGERQIVAAERREGGEWKVIAKNINLPDL</sequence>
<evidence type="ECO:0000256" key="1">
    <source>
        <dbReference type="SAM" id="MobiDB-lite"/>
    </source>
</evidence>
<feature type="region of interest" description="Disordered" evidence="1">
    <location>
        <begin position="46"/>
        <end position="67"/>
    </location>
</feature>
<reference evidence="3" key="1">
    <citation type="journal article" date="2023" name="Commun. Biol.">
        <title>Genome analysis of Parmales, the sister group of diatoms, reveals the evolutionary specialization of diatoms from phago-mixotrophs to photoautotrophs.</title>
        <authorList>
            <person name="Ban H."/>
            <person name="Sato S."/>
            <person name="Yoshikawa S."/>
            <person name="Yamada K."/>
            <person name="Nakamura Y."/>
            <person name="Ichinomiya M."/>
            <person name="Sato N."/>
            <person name="Blanc-Mathieu R."/>
            <person name="Endo H."/>
            <person name="Kuwata A."/>
            <person name="Ogata H."/>
        </authorList>
    </citation>
    <scope>NUCLEOTIDE SEQUENCE [LARGE SCALE GENOMIC DNA]</scope>
</reference>
<dbReference type="SUPFAM" id="SSF75005">
    <property type="entry name" value="Arabinanase/levansucrase/invertase"/>
    <property type="match status" value="1"/>
</dbReference>
<evidence type="ECO:0000313" key="3">
    <source>
        <dbReference type="Proteomes" id="UP001165065"/>
    </source>
</evidence>
<dbReference type="AlphaFoldDB" id="A0A9W7GFU7"/>
<accession>A0A9W7GFU7</accession>
<dbReference type="PANTHER" id="PTHR35279">
    <property type="match status" value="1"/>
</dbReference>
<protein>
    <submittedName>
        <fullName evidence="2">Uncharacterized protein</fullName>
    </submittedName>
</protein>
<dbReference type="EMBL" id="BRYA01000188">
    <property type="protein sequence ID" value="GMI43135.1"/>
    <property type="molecule type" value="Genomic_DNA"/>
</dbReference>
<evidence type="ECO:0000313" key="2">
    <source>
        <dbReference type="EMBL" id="GMI43135.1"/>
    </source>
</evidence>
<keyword evidence="3" id="KW-1185">Reference proteome</keyword>
<gene>
    <name evidence="2" type="ORF">TrCOL_g9084</name>
</gene>
<dbReference type="Proteomes" id="UP001165065">
    <property type="component" value="Unassembled WGS sequence"/>
</dbReference>
<name>A0A9W7GFU7_9STRA</name>